<evidence type="ECO:0000313" key="3">
    <source>
        <dbReference type="EMBL" id="MFA1541960.1"/>
    </source>
</evidence>
<evidence type="ECO:0000256" key="2">
    <source>
        <dbReference type="SAM" id="Phobius"/>
    </source>
</evidence>
<feature type="region of interest" description="Disordered" evidence="1">
    <location>
        <begin position="91"/>
        <end position="146"/>
    </location>
</feature>
<dbReference type="Proteomes" id="UP001569963">
    <property type="component" value="Unassembled WGS sequence"/>
</dbReference>
<keyword evidence="2" id="KW-0472">Membrane</keyword>
<feature type="compositionally biased region" description="Polar residues" evidence="1">
    <location>
        <begin position="302"/>
        <end position="312"/>
    </location>
</feature>
<evidence type="ECO:0000313" key="4">
    <source>
        <dbReference type="Proteomes" id="UP001569963"/>
    </source>
</evidence>
<proteinExistence type="predicted"/>
<comment type="caution">
    <text evidence="3">The sequence shown here is derived from an EMBL/GenBank/DDBJ whole genome shotgun (WGS) entry which is preliminary data.</text>
</comment>
<keyword evidence="2" id="KW-0812">Transmembrane</keyword>
<gene>
    <name evidence="3" type="ORF">SM611_23765</name>
</gene>
<keyword evidence="4" id="KW-1185">Reference proteome</keyword>
<sequence>MTKKKSAGVYDAQVEAMLEGCRARKRAEISSLVEQDLPVVRRLVAESLSKAPETARRTISPWAVIGAAAAGVLVLGLLGYVGMLDLRGMQTPPPAAQGKPTQEPRGIPPTGMADVPPRITEVSAMDPPRRPGSGTAAPSPSAKGIKAIPMPPVPPGKGGPGVKTWTVTSDLPVGHVKITLSAPAVDGILMAHVPSGTPGCDWTATAGGTPLANQAKDPATLSFPITRTAGAIVVGVTRNRPSGTCKATAVHIVPARPSEPGERRTDPATPPPTAPPTPTPTQTRTPTPDPVNGAEESREKQPTTPAGSERTS</sequence>
<protein>
    <submittedName>
        <fullName evidence="3">Uncharacterized protein</fullName>
    </submittedName>
</protein>
<dbReference type="RefSeq" id="WP_371952113.1">
    <property type="nucleotide sequence ID" value="NZ_JAXCEI010000010.1"/>
</dbReference>
<keyword evidence="2" id="KW-1133">Transmembrane helix</keyword>
<reference evidence="3 4" key="1">
    <citation type="submission" date="2023-11" db="EMBL/GenBank/DDBJ databases">
        <title>Actinomadura monticuli sp. nov., isolated from volcanic ash.</title>
        <authorList>
            <person name="Lee S.D."/>
            <person name="Yang H."/>
            <person name="Kim I.S."/>
        </authorList>
    </citation>
    <scope>NUCLEOTIDE SEQUENCE [LARGE SCALE GENOMIC DNA]</scope>
    <source>
        <strain evidence="3 4">DLS-62</strain>
    </source>
</reference>
<accession>A0ABV4QHU0</accession>
<feature type="compositionally biased region" description="Pro residues" evidence="1">
    <location>
        <begin position="268"/>
        <end position="279"/>
    </location>
</feature>
<organism evidence="3 4">
    <name type="scientific">Actinomadura monticuli</name>
    <dbReference type="NCBI Taxonomy" id="3097367"/>
    <lineage>
        <taxon>Bacteria</taxon>
        <taxon>Bacillati</taxon>
        <taxon>Actinomycetota</taxon>
        <taxon>Actinomycetes</taxon>
        <taxon>Streptosporangiales</taxon>
        <taxon>Thermomonosporaceae</taxon>
        <taxon>Actinomadura</taxon>
    </lineage>
</organism>
<name>A0ABV4QHU0_9ACTN</name>
<feature type="transmembrane region" description="Helical" evidence="2">
    <location>
        <begin position="59"/>
        <end position="81"/>
    </location>
</feature>
<feature type="region of interest" description="Disordered" evidence="1">
    <location>
        <begin position="252"/>
        <end position="312"/>
    </location>
</feature>
<evidence type="ECO:0000256" key="1">
    <source>
        <dbReference type="SAM" id="MobiDB-lite"/>
    </source>
</evidence>
<dbReference type="EMBL" id="JAXCEI010000010">
    <property type="protein sequence ID" value="MFA1541960.1"/>
    <property type="molecule type" value="Genomic_DNA"/>
</dbReference>